<dbReference type="Pfam" id="PF13671">
    <property type="entry name" value="AAA_33"/>
    <property type="match status" value="1"/>
</dbReference>
<comment type="caution">
    <text evidence="2">The sequence shown here is derived from an EMBL/GenBank/DDBJ whole genome shotgun (WGS) entry which is preliminary data.</text>
</comment>
<dbReference type="Proteomes" id="UP001183246">
    <property type="component" value="Unassembled WGS sequence"/>
</dbReference>
<evidence type="ECO:0000256" key="1">
    <source>
        <dbReference type="SAM" id="MobiDB-lite"/>
    </source>
</evidence>
<dbReference type="InterPro" id="IPR027417">
    <property type="entry name" value="P-loop_NTPase"/>
</dbReference>
<dbReference type="RefSeq" id="WP_311704637.1">
    <property type="nucleotide sequence ID" value="NZ_JAVREL010000006.1"/>
</dbReference>
<evidence type="ECO:0000313" key="2">
    <source>
        <dbReference type="EMBL" id="MDT0343499.1"/>
    </source>
</evidence>
<dbReference type="Gene3D" id="3.40.50.300">
    <property type="entry name" value="P-loop containing nucleotide triphosphate hydrolases"/>
    <property type="match status" value="1"/>
</dbReference>
<dbReference type="SUPFAM" id="SSF52540">
    <property type="entry name" value="P-loop containing nucleoside triphosphate hydrolases"/>
    <property type="match status" value="1"/>
</dbReference>
<gene>
    <name evidence="2" type="ORF">RM590_12865</name>
</gene>
<evidence type="ECO:0000313" key="3">
    <source>
        <dbReference type="Proteomes" id="UP001183246"/>
    </source>
</evidence>
<keyword evidence="3" id="KW-1185">Reference proteome</keyword>
<proteinExistence type="predicted"/>
<sequence length="222" mass="24136">MAHRGDLVGSHPEGLPAPPVRDFRGAVDAPLTLQWPAGHRVVVSGLPGSGKSTLMRRAVVDDGTLIRVDSQEARERWARRLPAWLPYSVYRPVVRLAHYAGLWRALRSPAGVLVHDCGRMAWVRRWLGRDARRRGRGFHLVLLDVPAETALAGQRDRGRTVSRHAFAGHQRALGRLIAEVAAGRLPPGCHSAVLLDRPAADALDGMVFAKPGVPADDGQPIA</sequence>
<dbReference type="EMBL" id="JAVREL010000006">
    <property type="protein sequence ID" value="MDT0343499.1"/>
    <property type="molecule type" value="Genomic_DNA"/>
</dbReference>
<organism evidence="2 3">
    <name type="scientific">Streptomyces litchfieldiae</name>
    <dbReference type="NCBI Taxonomy" id="3075543"/>
    <lineage>
        <taxon>Bacteria</taxon>
        <taxon>Bacillati</taxon>
        <taxon>Actinomycetota</taxon>
        <taxon>Actinomycetes</taxon>
        <taxon>Kitasatosporales</taxon>
        <taxon>Streptomycetaceae</taxon>
        <taxon>Streptomyces</taxon>
    </lineage>
</organism>
<accession>A0ABU2MQY3</accession>
<reference evidence="3" key="1">
    <citation type="submission" date="2023-07" db="EMBL/GenBank/DDBJ databases">
        <title>30 novel species of actinomycetes from the DSMZ collection.</title>
        <authorList>
            <person name="Nouioui I."/>
        </authorList>
    </citation>
    <scope>NUCLEOTIDE SEQUENCE [LARGE SCALE GENOMIC DNA]</scope>
    <source>
        <strain evidence="3">DSM 44938</strain>
    </source>
</reference>
<feature type="region of interest" description="Disordered" evidence="1">
    <location>
        <begin position="1"/>
        <end position="20"/>
    </location>
</feature>
<protein>
    <submittedName>
        <fullName evidence="2">AAA family ATPase</fullName>
    </submittedName>
</protein>
<name>A0ABU2MQY3_9ACTN</name>